<keyword evidence="5" id="KW-0777">Teichoic acid biosynthesis</keyword>
<protein>
    <submittedName>
        <fullName evidence="8">Bifunctional glycosyltransferase family 2 protein/CDP-glycerol:glycerophosphate glycerophosphotransferase</fullName>
    </submittedName>
</protein>
<keyword evidence="4" id="KW-0808">Transferase</keyword>
<dbReference type="InterPro" id="IPR051612">
    <property type="entry name" value="Teichoic_Acid_Biosynth"/>
</dbReference>
<dbReference type="Gene3D" id="3.40.50.12580">
    <property type="match status" value="1"/>
</dbReference>
<evidence type="ECO:0000256" key="2">
    <source>
        <dbReference type="ARBA" id="ARBA00010488"/>
    </source>
</evidence>
<evidence type="ECO:0000259" key="7">
    <source>
        <dbReference type="Pfam" id="PF00535"/>
    </source>
</evidence>
<dbReference type="PANTHER" id="PTHR37316">
    <property type="entry name" value="TEICHOIC ACID GLYCEROL-PHOSPHATE PRIMASE"/>
    <property type="match status" value="1"/>
</dbReference>
<dbReference type="InterPro" id="IPR043148">
    <property type="entry name" value="TagF_C"/>
</dbReference>
<keyword evidence="6" id="KW-0472">Membrane</keyword>
<dbReference type="SUPFAM" id="SSF53756">
    <property type="entry name" value="UDP-Glycosyltransferase/glycogen phosphorylase"/>
    <property type="match status" value="1"/>
</dbReference>
<dbReference type="Proteomes" id="UP000829069">
    <property type="component" value="Chromosome"/>
</dbReference>
<name>A0ABY3WGL2_9MICC</name>
<dbReference type="SUPFAM" id="SSF53448">
    <property type="entry name" value="Nucleotide-diphospho-sugar transferases"/>
    <property type="match status" value="1"/>
</dbReference>
<dbReference type="InterPro" id="IPR029044">
    <property type="entry name" value="Nucleotide-diphossugar_trans"/>
</dbReference>
<dbReference type="EMBL" id="CP093326">
    <property type="protein sequence ID" value="UNK47447.1"/>
    <property type="molecule type" value="Genomic_DNA"/>
</dbReference>
<proteinExistence type="inferred from homology"/>
<gene>
    <name evidence="8" type="ORF">MNQ99_09025</name>
</gene>
<dbReference type="InterPro" id="IPR043149">
    <property type="entry name" value="TagF_N"/>
</dbReference>
<evidence type="ECO:0000313" key="9">
    <source>
        <dbReference type="Proteomes" id="UP000829069"/>
    </source>
</evidence>
<dbReference type="InterPro" id="IPR007554">
    <property type="entry name" value="Glycerophosphate_synth"/>
</dbReference>
<keyword evidence="3" id="KW-1003">Cell membrane</keyword>
<evidence type="ECO:0000256" key="4">
    <source>
        <dbReference type="ARBA" id="ARBA00022679"/>
    </source>
</evidence>
<sequence>MSVIVPVYNVEKYLADCLQSLISQAYENLEIIVVDDGSPDNSFSIADTFASLDHRIRIVRRENGGLGAARNTGIAEARGDYITFVDSDDEIPSDAYQQMIASATQTGSEIVVGAMVRSRNGKTITPEWVKLVHSEDRLGIKAEDFPEILRDFYSPNKIYNRYFWQRQNFAFREGVLFEDQPVITNALTAARSIDVLKATTYRWLIREDGSSLSQNMYTTEKIQARFHAVKLTKTYLDDLDKVEITAAWKWTLLQYHFPNYLGQARSLGDESYEAVIQMVSFVVSEEELLEQAKVSPQNRVLMYLALTQPRTVVEEYLNRRGRDLRSHPVEHEREDVYSILPFATEAAYAIPRKLLRIPREDLKIESVLDKVRWLSPVKLEVSGWAYLSNTDPMQKTQSVHIVVRDARGEVVRVPVAQAHNAEASVRARHHWVDYGGTAFVATVDLTDLLMSLPCVDGKMARWSISVEVKLGTLILESPFGSRTKGGSAQSLSMSHSRDRVVLRPKWTPDAGLQIFADRRAAVARSVQVDGSMVAIQLESPSSEFMPIVAQVSAKDANLAWSFPITPNAAGHYSIDLDMNELVSLGLPLYIYLVDAAGVRRKLHVGSAESVDNSGEPFAISRSVTGVMYLGAAADKINVSGFSISNDGFFVIEASSTFSGDSGVFLEMVSSKQTSRRVRATKSVDGLRWSIPVSQARPGTDRETVLPQAWYRFVAYRMTPRGNRESLQVLTDRAMTEQLPLRLESPRMHGQLLKRGGAVGFQVQAAHSLADRSMYTRTQYLVASAGRTPRLKNAIYFQCLIGDCATDSQLAIHNYLRINHPEIETYWGVVDYSVPLPDGAIPVVIHTESWFEVLATCKYICVNHELPPVYEKKPGQVVVQTYHGHPFKLMGLPRWESQNVSSAQQARNLAERDTWDYLLSPSPEATKMYRKCFPISAEIVEAGHPRNDVLVSDRVDRRSVVRKMLGIRDDQTAVLYAPTWRDYESTNPWVSRMVELLNPYELSAMLGDGFVVLLRGHPAHQRHSSRPVQQSGVVVVTDYPEINDLIMASDVGVFDYSSVRFDYSVTKKPMIFFVPDEETYFAKTPPLIPYGETAPGPRVIDNDGLAEELMGLNRYWDRFGSVYDEFVSRFNPLDDGRATERFVEKILRDASDSAVVSGHNVPISTRRRPEAQ</sequence>
<reference evidence="8 9" key="1">
    <citation type="submission" date="2022-03" db="EMBL/GenBank/DDBJ databases">
        <title>Isotopic signatures of nitrous oxide derived from detoxification processes.</title>
        <authorList>
            <person name="Behrendt U."/>
            <person name="Buchen C."/>
            <person name="Well R."/>
            <person name="Ulrich A."/>
            <person name="Rohe L."/>
            <person name="Kolb S."/>
            <person name="Schloter M."/>
            <person name="Horn M.A."/>
            <person name="Augustin J."/>
        </authorList>
    </citation>
    <scope>NUCLEOTIDE SEQUENCE [LARGE SCALE GENOMIC DNA]</scope>
    <source>
        <strain evidence="8 9">S4-C24</strain>
    </source>
</reference>
<dbReference type="Pfam" id="PF04464">
    <property type="entry name" value="Glyphos_transf"/>
    <property type="match status" value="1"/>
</dbReference>
<evidence type="ECO:0000256" key="1">
    <source>
        <dbReference type="ARBA" id="ARBA00004202"/>
    </source>
</evidence>
<evidence type="ECO:0000256" key="3">
    <source>
        <dbReference type="ARBA" id="ARBA00022475"/>
    </source>
</evidence>
<dbReference type="InterPro" id="IPR001173">
    <property type="entry name" value="Glyco_trans_2-like"/>
</dbReference>
<dbReference type="PANTHER" id="PTHR37316:SF3">
    <property type="entry name" value="TEICHOIC ACID GLYCEROL-PHOSPHATE TRANSFERASE"/>
    <property type="match status" value="1"/>
</dbReference>
<dbReference type="Gene3D" id="3.40.50.11820">
    <property type="match status" value="1"/>
</dbReference>
<evidence type="ECO:0000256" key="5">
    <source>
        <dbReference type="ARBA" id="ARBA00022944"/>
    </source>
</evidence>
<dbReference type="Gene3D" id="3.90.550.10">
    <property type="entry name" value="Spore Coat Polysaccharide Biosynthesis Protein SpsA, Chain A"/>
    <property type="match status" value="1"/>
</dbReference>
<comment type="similarity">
    <text evidence="2">Belongs to the CDP-glycerol glycerophosphotransferase family.</text>
</comment>
<evidence type="ECO:0000256" key="6">
    <source>
        <dbReference type="ARBA" id="ARBA00023136"/>
    </source>
</evidence>
<dbReference type="Pfam" id="PF00535">
    <property type="entry name" value="Glycos_transf_2"/>
    <property type="match status" value="1"/>
</dbReference>
<feature type="domain" description="Glycosyltransferase 2-like" evidence="7">
    <location>
        <begin position="2"/>
        <end position="123"/>
    </location>
</feature>
<dbReference type="CDD" id="cd00761">
    <property type="entry name" value="Glyco_tranf_GTA_type"/>
    <property type="match status" value="1"/>
</dbReference>
<evidence type="ECO:0000313" key="8">
    <source>
        <dbReference type="EMBL" id="UNK47447.1"/>
    </source>
</evidence>
<comment type="subcellular location">
    <subcellularLocation>
        <location evidence="1">Cell membrane</location>
        <topology evidence="1">Peripheral membrane protein</topology>
    </subcellularLocation>
</comment>
<accession>A0ABY3WGL2</accession>
<dbReference type="RefSeq" id="WP_241915186.1">
    <property type="nucleotide sequence ID" value="NZ_CP093326.1"/>
</dbReference>
<keyword evidence="9" id="KW-1185">Reference proteome</keyword>
<organism evidence="8 9">
    <name type="scientific">Arthrobacter sulfonylureivorans</name>
    <dbReference type="NCBI Taxonomy" id="2486855"/>
    <lineage>
        <taxon>Bacteria</taxon>
        <taxon>Bacillati</taxon>
        <taxon>Actinomycetota</taxon>
        <taxon>Actinomycetes</taxon>
        <taxon>Micrococcales</taxon>
        <taxon>Micrococcaceae</taxon>
        <taxon>Arthrobacter</taxon>
    </lineage>
</organism>